<dbReference type="Proteomes" id="UP000276437">
    <property type="component" value="Chromosome"/>
</dbReference>
<reference evidence="1 2" key="1">
    <citation type="journal article" date="2018" name="Int. J. Syst. Evol. Microbiol.">
        <title>Methylomusa anaerophila gen. nov., sp. nov., an anaerobic methanol-utilizing bacterium isolated from a microbial fuel cell.</title>
        <authorList>
            <person name="Amano N."/>
            <person name="Yamamuro A."/>
            <person name="Miyahara M."/>
            <person name="Kouzuma A."/>
            <person name="Abe T."/>
            <person name="Watanabe K."/>
        </authorList>
    </citation>
    <scope>NUCLEOTIDE SEQUENCE [LARGE SCALE GENOMIC DNA]</scope>
    <source>
        <strain evidence="1 2">MMFC1</strain>
    </source>
</reference>
<dbReference type="OrthoDB" id="5240362at2"/>
<evidence type="ECO:0000313" key="2">
    <source>
        <dbReference type="Proteomes" id="UP000276437"/>
    </source>
</evidence>
<gene>
    <name evidence="1" type="ORF">MAMMFC1_01787</name>
</gene>
<proteinExistence type="predicted"/>
<dbReference type="RefSeq" id="WP_126308181.1">
    <property type="nucleotide sequence ID" value="NZ_AP018449.1"/>
</dbReference>
<organism evidence="1 2">
    <name type="scientific">Methylomusa anaerophila</name>
    <dbReference type="NCBI Taxonomy" id="1930071"/>
    <lineage>
        <taxon>Bacteria</taxon>
        <taxon>Bacillati</taxon>
        <taxon>Bacillota</taxon>
        <taxon>Negativicutes</taxon>
        <taxon>Selenomonadales</taxon>
        <taxon>Sporomusaceae</taxon>
        <taxon>Methylomusa</taxon>
    </lineage>
</organism>
<dbReference type="AlphaFoldDB" id="A0A348AJ70"/>
<dbReference type="KEGG" id="mana:MAMMFC1_01787"/>
<name>A0A348AJ70_9FIRM</name>
<sequence>MRKATGKTINKAVMILGIILLTVLCPGPAVLAAMPRGIIAGDVAGNVVILRDGQQIPAQRGEALYEGDILQGDGVDSLAIEWHPYTQAQAVGSNELKVVYSPPGALNLAIYKMKEFFGFVDGEMRAQYAATRGPVVSAPAGEERYPLPGYMATLLPGQPVTFAWGEARGKALVVETKDKRTVFRKEVSGQKNLELTPEEMGLTPGQTYLWRVEGLYDTYKLMLLDNDTASQVTEGLRSIETGAGTANDKLLNKAMFLQFASESSPDKVDLYWLSYRFLKAAGDDGRQEMKEKAGHLLRRFEQHLDSTR</sequence>
<evidence type="ECO:0000313" key="1">
    <source>
        <dbReference type="EMBL" id="BBB91118.1"/>
    </source>
</evidence>
<keyword evidence="2" id="KW-1185">Reference proteome</keyword>
<accession>A0A348AJ70</accession>
<dbReference type="EMBL" id="AP018449">
    <property type="protein sequence ID" value="BBB91118.1"/>
    <property type="molecule type" value="Genomic_DNA"/>
</dbReference>
<protein>
    <submittedName>
        <fullName evidence="1">Uncharacterized protein</fullName>
    </submittedName>
</protein>